<dbReference type="EMBL" id="JAWHQM010000007">
    <property type="protein sequence ID" value="KAK5628066.1"/>
    <property type="molecule type" value="Genomic_DNA"/>
</dbReference>
<evidence type="ECO:0000313" key="2">
    <source>
        <dbReference type="EMBL" id="KAK5628066.1"/>
    </source>
</evidence>
<gene>
    <name evidence="2" type="ORF">RRF57_003781</name>
</gene>
<dbReference type="AlphaFoldDB" id="A0AAN7UKU2"/>
<dbReference type="Proteomes" id="UP001305414">
    <property type="component" value="Unassembled WGS sequence"/>
</dbReference>
<protein>
    <submittedName>
        <fullName evidence="2">Uncharacterized protein</fullName>
    </submittedName>
</protein>
<evidence type="ECO:0000313" key="3">
    <source>
        <dbReference type="Proteomes" id="UP001305414"/>
    </source>
</evidence>
<proteinExistence type="predicted"/>
<evidence type="ECO:0000256" key="1">
    <source>
        <dbReference type="SAM" id="MobiDB-lite"/>
    </source>
</evidence>
<comment type="caution">
    <text evidence="2">The sequence shown here is derived from an EMBL/GenBank/DDBJ whole genome shotgun (WGS) entry which is preliminary data.</text>
</comment>
<reference evidence="2 3" key="1">
    <citation type="submission" date="2023-10" db="EMBL/GenBank/DDBJ databases">
        <title>Draft genome sequence of Xylaria bambusicola isolate GMP-LS, the root and basal stem rot pathogen of sugarcane in Indonesia.</title>
        <authorList>
            <person name="Selvaraj P."/>
            <person name="Muralishankar V."/>
            <person name="Muruganantham S."/>
            <person name="Sp S."/>
            <person name="Haryani S."/>
            <person name="Lau K.J.X."/>
            <person name="Naqvi N.I."/>
        </authorList>
    </citation>
    <scope>NUCLEOTIDE SEQUENCE [LARGE SCALE GENOMIC DNA]</scope>
    <source>
        <strain evidence="2">GMP-LS</strain>
    </source>
</reference>
<feature type="region of interest" description="Disordered" evidence="1">
    <location>
        <begin position="52"/>
        <end position="72"/>
    </location>
</feature>
<name>A0AAN7UKU2_9PEZI</name>
<organism evidence="2 3">
    <name type="scientific">Xylaria bambusicola</name>
    <dbReference type="NCBI Taxonomy" id="326684"/>
    <lineage>
        <taxon>Eukaryota</taxon>
        <taxon>Fungi</taxon>
        <taxon>Dikarya</taxon>
        <taxon>Ascomycota</taxon>
        <taxon>Pezizomycotina</taxon>
        <taxon>Sordariomycetes</taxon>
        <taxon>Xylariomycetidae</taxon>
        <taxon>Xylariales</taxon>
        <taxon>Xylariaceae</taxon>
        <taxon>Xylaria</taxon>
    </lineage>
</organism>
<keyword evidence="3" id="KW-1185">Reference proteome</keyword>
<sequence>MPNTRRVRSWICEGRAALIKIAGGRMFGASFTSLLPATMIDCRVMVQATDNAKNSTHRTKSHGWNVSGFEGV</sequence>
<accession>A0AAN7UKU2</accession>